<evidence type="ECO:0000313" key="2">
    <source>
        <dbReference type="Proteomes" id="UP000780801"/>
    </source>
</evidence>
<name>A0A9P6FQ26_9FUNG</name>
<dbReference type="Proteomes" id="UP000780801">
    <property type="component" value="Unassembled WGS sequence"/>
</dbReference>
<dbReference type="SUPFAM" id="SSF52047">
    <property type="entry name" value="RNI-like"/>
    <property type="match status" value="1"/>
</dbReference>
<proteinExistence type="predicted"/>
<dbReference type="InterPro" id="IPR032675">
    <property type="entry name" value="LRR_dom_sf"/>
</dbReference>
<dbReference type="AlphaFoldDB" id="A0A9P6FQ26"/>
<reference evidence="1" key="1">
    <citation type="journal article" date="2020" name="Fungal Divers.">
        <title>Resolving the Mortierellaceae phylogeny through synthesis of multi-gene phylogenetics and phylogenomics.</title>
        <authorList>
            <person name="Vandepol N."/>
            <person name="Liber J."/>
            <person name="Desiro A."/>
            <person name="Na H."/>
            <person name="Kennedy M."/>
            <person name="Barry K."/>
            <person name="Grigoriev I.V."/>
            <person name="Miller A.N."/>
            <person name="O'Donnell K."/>
            <person name="Stajich J.E."/>
            <person name="Bonito G."/>
        </authorList>
    </citation>
    <scope>NUCLEOTIDE SEQUENCE</scope>
    <source>
        <strain evidence="1">KOD1015</strain>
    </source>
</reference>
<feature type="non-terminal residue" evidence="1">
    <location>
        <position position="1"/>
    </location>
</feature>
<evidence type="ECO:0000313" key="1">
    <source>
        <dbReference type="EMBL" id="KAF9578720.1"/>
    </source>
</evidence>
<organism evidence="1 2">
    <name type="scientific">Lunasporangiospora selenospora</name>
    <dbReference type="NCBI Taxonomy" id="979761"/>
    <lineage>
        <taxon>Eukaryota</taxon>
        <taxon>Fungi</taxon>
        <taxon>Fungi incertae sedis</taxon>
        <taxon>Mucoromycota</taxon>
        <taxon>Mortierellomycotina</taxon>
        <taxon>Mortierellomycetes</taxon>
        <taxon>Mortierellales</taxon>
        <taxon>Mortierellaceae</taxon>
        <taxon>Lunasporangiospora</taxon>
    </lineage>
</organism>
<keyword evidence="2" id="KW-1185">Reference proteome</keyword>
<dbReference type="OrthoDB" id="2423301at2759"/>
<comment type="caution">
    <text evidence="1">The sequence shown here is derived from an EMBL/GenBank/DDBJ whole genome shotgun (WGS) entry which is preliminary data.</text>
</comment>
<gene>
    <name evidence="1" type="ORF">BGW38_005347</name>
</gene>
<dbReference type="Gene3D" id="3.80.10.10">
    <property type="entry name" value="Ribonuclease Inhibitor"/>
    <property type="match status" value="1"/>
</dbReference>
<sequence>NTERAGDHVEDVQFMSSFVQQHSTIFKGLLRTTECFYSKLDGKVETKCTAIEQIDLARYLPPLDNPRQLDKFSITHFLAHADETNLEYVESIDIPLDTRPDILNEIKDAQPFLHRCRRLDHIELPIFSPEMFAWAVRERNSLQMDLDNNGSVGYRNTRLESPLVLKKIRSPQPPLNTLIRPTSIKLLGLNHLNSRSVDDALFAFGDSLRELCILHEMSSRAHRLERDDWAYDLAIDQNWVDRLRCLRRIEISFRGSFRAWLHPEAISRLQLTELNITQTFYRGSTFPPELGESLVRPMHITSLKKLVLHGLASVNFHPDTLQSTKELETLELAMGRRLNLSENLFEPIPSVLLRQQDVLRNASWDWHLPHLKELTLSETFAAHFKFRMLRGCPSLRELTLHVPSARILSVEEMEECEANGIKDSTRAEGASGTGILQVDEKQVGVSTLTSLVLEGPWVISKEAWQVIARTVAPNVFFLSATGCSGCDPREWIEVTREMVCLRLAFGGAVDQENGSADDLREEYENEPVGKDYIIYRMDLGFYRVSRRSLGVCPD</sequence>
<protein>
    <submittedName>
        <fullName evidence="1">Uncharacterized protein</fullName>
    </submittedName>
</protein>
<accession>A0A9P6FQ26</accession>
<dbReference type="EMBL" id="JAABOA010003391">
    <property type="protein sequence ID" value="KAF9578720.1"/>
    <property type="molecule type" value="Genomic_DNA"/>
</dbReference>